<dbReference type="Proteomes" id="UP000467700">
    <property type="component" value="Unassembled WGS sequence"/>
</dbReference>
<dbReference type="Pfam" id="PF14529">
    <property type="entry name" value="Exo_endo_phos_2"/>
    <property type="match status" value="1"/>
</dbReference>
<proteinExistence type="predicted"/>
<dbReference type="InterPro" id="IPR036691">
    <property type="entry name" value="Endo/exonu/phosph_ase_sf"/>
</dbReference>
<comment type="caution">
    <text evidence="2">The sequence shown here is derived from an EMBL/GenBank/DDBJ whole genome shotgun (WGS) entry which is preliminary data.</text>
</comment>
<organism evidence="2 3">
    <name type="scientific">Cyclocybe aegerita</name>
    <name type="common">Black poplar mushroom</name>
    <name type="synonym">Agrocybe aegerita</name>
    <dbReference type="NCBI Taxonomy" id="1973307"/>
    <lineage>
        <taxon>Eukaryota</taxon>
        <taxon>Fungi</taxon>
        <taxon>Dikarya</taxon>
        <taxon>Basidiomycota</taxon>
        <taxon>Agaricomycotina</taxon>
        <taxon>Agaricomycetes</taxon>
        <taxon>Agaricomycetidae</taxon>
        <taxon>Agaricales</taxon>
        <taxon>Agaricineae</taxon>
        <taxon>Bolbitiaceae</taxon>
        <taxon>Cyclocybe</taxon>
    </lineage>
</organism>
<dbReference type="InterPro" id="IPR005135">
    <property type="entry name" value="Endo/exonuclease/phosphatase"/>
</dbReference>
<evidence type="ECO:0000259" key="1">
    <source>
        <dbReference type="Pfam" id="PF14529"/>
    </source>
</evidence>
<reference evidence="2 3" key="1">
    <citation type="submission" date="2020-01" db="EMBL/GenBank/DDBJ databases">
        <authorList>
            <person name="Gupta K D."/>
        </authorList>
    </citation>
    <scope>NUCLEOTIDE SEQUENCE [LARGE SCALE GENOMIC DNA]</scope>
</reference>
<dbReference type="OrthoDB" id="412006at2759"/>
<evidence type="ECO:0000313" key="3">
    <source>
        <dbReference type="Proteomes" id="UP000467700"/>
    </source>
</evidence>
<dbReference type="AlphaFoldDB" id="A0A8S0WPL7"/>
<feature type="domain" description="Endonuclease/exonuclease/phosphatase" evidence="1">
    <location>
        <begin position="24"/>
        <end position="141"/>
    </location>
</feature>
<gene>
    <name evidence="2" type="ORF">AAE3_LOCUS9877</name>
</gene>
<sequence length="647" mass="72138">MRRDIVDHRDILVLSLFSGGEALNLMNVYSDDQHTAIEHLAAHVHSLPPFIYMAGDFNCVSTTWDDYEHGESSTAISLQDTASQIGLEWARPSNHGPTRISPNPNQRSNVLDLVFLAPSEILISMPRLEHNLQGPSDHVPICTDLDIGPELPGSGRRTIKPGSEAEKSFISDILWDLAAIPVAAPATKEGVEALADAIATAFSDAWLVHSTKSKPTKRSKSWWTDECSETFGVYQLSRLLADYNKFKKACKDAKQDFFDERIAEIATSRKRPWDLMEWVKQRKLPPCEAIRNGDQPCHDMDDLWDALHGTYNSASGHEYDASVLDELPDEPGCSNSSAPGPDHITWVHLKELLKDKHVLALFIVLANACLRLATRAVYRVATLSDTHPLRSMMGEGLLKRAAPHARSAALMTPAMRGKVKSTVMEVDERVHTLTESFEPFAPKARPGDRLLDRYADRLHFDERDPGQDRRPYLDELIARARADPLTVLAATDGSVPQSNQYQAASAAIIYKGHRELERTSGQSPANDHPRITFVYVPSALRWDIHGEAHKYVTELKVRVGRRKTDNSIDALRSRAAHSVLDSWSSTFQDPTYRGSEFLELQQPDGRPLQPSYLNGGPWLSTFGHSITEFARYNPTAFGFNRDPSGVG</sequence>
<keyword evidence="3" id="KW-1185">Reference proteome</keyword>
<protein>
    <recommendedName>
        <fullName evidence="1">Endonuclease/exonuclease/phosphatase domain-containing protein</fullName>
    </recommendedName>
</protein>
<evidence type="ECO:0000313" key="2">
    <source>
        <dbReference type="EMBL" id="CAA7267577.1"/>
    </source>
</evidence>
<dbReference type="Gene3D" id="3.60.10.10">
    <property type="entry name" value="Endonuclease/exonuclease/phosphatase"/>
    <property type="match status" value="1"/>
</dbReference>
<dbReference type="EMBL" id="CACVBS010000061">
    <property type="protein sequence ID" value="CAA7267577.1"/>
    <property type="molecule type" value="Genomic_DNA"/>
</dbReference>
<accession>A0A8S0WPL7</accession>
<dbReference type="GO" id="GO:0003824">
    <property type="term" value="F:catalytic activity"/>
    <property type="evidence" value="ECO:0007669"/>
    <property type="project" value="InterPro"/>
</dbReference>
<dbReference type="SUPFAM" id="SSF56219">
    <property type="entry name" value="DNase I-like"/>
    <property type="match status" value="1"/>
</dbReference>
<name>A0A8S0WPL7_CYCAE</name>